<dbReference type="SFLD" id="SFLDG01140">
    <property type="entry name" value="C2.B:_Phosphomannomutase_and_P"/>
    <property type="match status" value="1"/>
</dbReference>
<dbReference type="NCBIfam" id="TIGR00099">
    <property type="entry name" value="Cof-subfamily"/>
    <property type="match status" value="1"/>
</dbReference>
<dbReference type="InterPro" id="IPR006379">
    <property type="entry name" value="HAD-SF_hydro_IIB"/>
</dbReference>
<organism evidence="1">
    <name type="scientific">Loigolactobacillus rennini</name>
    <dbReference type="NCBI Taxonomy" id="238013"/>
    <lineage>
        <taxon>Bacteria</taxon>
        <taxon>Bacillati</taxon>
        <taxon>Bacillota</taxon>
        <taxon>Bacilli</taxon>
        <taxon>Lactobacillales</taxon>
        <taxon>Lactobacillaceae</taxon>
        <taxon>Loigolactobacillus</taxon>
    </lineage>
</organism>
<dbReference type="AlphaFoldDB" id="A0A1K2I5R0"/>
<dbReference type="InterPro" id="IPR036412">
    <property type="entry name" value="HAD-like_sf"/>
</dbReference>
<dbReference type="PANTHER" id="PTHR10000:SF55">
    <property type="entry name" value="5-AMINO-6-(5-PHOSPHO-D-RIBITYLAMINO)URACIL PHOSPHATASE YCSE"/>
    <property type="match status" value="1"/>
</dbReference>
<evidence type="ECO:0000313" key="1">
    <source>
        <dbReference type="EMBL" id="SFZ87676.1"/>
    </source>
</evidence>
<dbReference type="SFLD" id="SFLDG01144">
    <property type="entry name" value="C2.B.4:_PGP_Like"/>
    <property type="match status" value="1"/>
</dbReference>
<dbReference type="Gene3D" id="3.30.1240.10">
    <property type="match status" value="1"/>
</dbReference>
<gene>
    <name evidence="1" type="ORF">LREN565_0789</name>
</gene>
<dbReference type="PROSITE" id="PS01228">
    <property type="entry name" value="COF_1"/>
    <property type="match status" value="1"/>
</dbReference>
<keyword evidence="1" id="KW-0378">Hydrolase</keyword>
<dbReference type="Pfam" id="PF08282">
    <property type="entry name" value="Hydrolase_3"/>
    <property type="match status" value="1"/>
</dbReference>
<dbReference type="SUPFAM" id="SSF56784">
    <property type="entry name" value="HAD-like"/>
    <property type="match status" value="1"/>
</dbReference>
<dbReference type="GO" id="GO:0005829">
    <property type="term" value="C:cytosol"/>
    <property type="evidence" value="ECO:0007669"/>
    <property type="project" value="TreeGrafter"/>
</dbReference>
<dbReference type="GO" id="GO:0016791">
    <property type="term" value="F:phosphatase activity"/>
    <property type="evidence" value="ECO:0007669"/>
    <property type="project" value="UniProtKB-ARBA"/>
</dbReference>
<dbReference type="PROSITE" id="PS01229">
    <property type="entry name" value="COF_2"/>
    <property type="match status" value="1"/>
</dbReference>
<proteinExistence type="predicted"/>
<dbReference type="NCBIfam" id="TIGR01484">
    <property type="entry name" value="HAD-SF-IIB"/>
    <property type="match status" value="1"/>
</dbReference>
<dbReference type="SFLD" id="SFLDS00003">
    <property type="entry name" value="Haloacid_Dehalogenase"/>
    <property type="match status" value="1"/>
</dbReference>
<protein>
    <submittedName>
        <fullName evidence="1">Hydrolase (HAD superfamily)</fullName>
    </submittedName>
</protein>
<dbReference type="GO" id="GO:0000287">
    <property type="term" value="F:magnesium ion binding"/>
    <property type="evidence" value="ECO:0007669"/>
    <property type="project" value="TreeGrafter"/>
</dbReference>
<sequence length="290" mass="31139">MIALIASDMDGTLLNEKMTVPPENAAAIKTAAQHGVKFIVATGRSYNEAKPLIEKVGIHTPIIAMNGAQVFNEDGQILNTVPIPKTTVKQIFQRLKANGLYFEVMTDHGTVSDSKVNRIENVAALLVDLKTTDSFKIAVSLASARLELMNINYVDSYQTLLTDSAVNILKVIAFSPKKQAVLAPIATELEQIGNLAITASSASNIEINHINAQKGAALASYAKSLNIPLTQVMAIGDNLNDASMLQTAHISFAMGNATPEIKQCARYLTDTNVNHGVAKAIQRVLQTKLS</sequence>
<name>A0A1K2I5R0_9LACO</name>
<dbReference type="Gene3D" id="3.40.50.1000">
    <property type="entry name" value="HAD superfamily/HAD-like"/>
    <property type="match status" value="1"/>
</dbReference>
<dbReference type="PANTHER" id="PTHR10000">
    <property type="entry name" value="PHOSPHOSERINE PHOSPHATASE"/>
    <property type="match status" value="1"/>
</dbReference>
<dbReference type="InterPro" id="IPR023214">
    <property type="entry name" value="HAD_sf"/>
</dbReference>
<dbReference type="CDD" id="cd07516">
    <property type="entry name" value="HAD_Pase"/>
    <property type="match status" value="1"/>
</dbReference>
<reference evidence="1" key="1">
    <citation type="submission" date="2016-11" db="EMBL/GenBank/DDBJ databases">
        <authorList>
            <person name="Jaros S."/>
            <person name="Januszkiewicz K."/>
            <person name="Wedrychowicz H."/>
        </authorList>
    </citation>
    <scope>NUCLEOTIDE SEQUENCE</scope>
    <source>
        <strain evidence="1">ACA-DC 565</strain>
    </source>
</reference>
<dbReference type="InterPro" id="IPR000150">
    <property type="entry name" value="Cof"/>
</dbReference>
<accession>A0A1K2I5R0</accession>
<dbReference type="EMBL" id="LT634362">
    <property type="protein sequence ID" value="SFZ87676.1"/>
    <property type="molecule type" value="Genomic_DNA"/>
</dbReference>